<dbReference type="EMBL" id="FNIN01000017">
    <property type="protein sequence ID" value="SDO04550.1"/>
    <property type="molecule type" value="Genomic_DNA"/>
</dbReference>
<evidence type="ECO:0000313" key="1">
    <source>
        <dbReference type="EMBL" id="SDO04550.1"/>
    </source>
</evidence>
<dbReference type="RefSeq" id="WP_092066596.1">
    <property type="nucleotide sequence ID" value="NZ_FNIN01000017.1"/>
</dbReference>
<dbReference type="Proteomes" id="UP000199602">
    <property type="component" value="Unassembled WGS sequence"/>
</dbReference>
<keyword evidence="2" id="KW-1185">Reference proteome</keyword>
<gene>
    <name evidence="1" type="ORF">SAMN04488516_11743</name>
</gene>
<protein>
    <submittedName>
        <fullName evidence="1">Uncharacterized protein</fullName>
    </submittedName>
</protein>
<dbReference type="OrthoDB" id="9794581at2"/>
<proteinExistence type="predicted"/>
<name>A0A1H0GCG0_9BACT</name>
<reference evidence="1 2" key="1">
    <citation type="submission" date="2016-10" db="EMBL/GenBank/DDBJ databases">
        <authorList>
            <person name="de Groot N.N."/>
        </authorList>
    </citation>
    <scope>NUCLEOTIDE SEQUENCE [LARGE SCALE GENOMIC DNA]</scope>
    <source>
        <strain evidence="1 2">DSM 15269</strain>
    </source>
</reference>
<organism evidence="1 2">
    <name type="scientific">Desulfonauticus submarinus</name>
    <dbReference type="NCBI Taxonomy" id="206665"/>
    <lineage>
        <taxon>Bacteria</taxon>
        <taxon>Pseudomonadati</taxon>
        <taxon>Thermodesulfobacteriota</taxon>
        <taxon>Desulfovibrionia</taxon>
        <taxon>Desulfovibrionales</taxon>
        <taxon>Desulfonauticaceae</taxon>
        <taxon>Desulfonauticus</taxon>
    </lineage>
</organism>
<evidence type="ECO:0000313" key="2">
    <source>
        <dbReference type="Proteomes" id="UP000199602"/>
    </source>
</evidence>
<dbReference type="AlphaFoldDB" id="A0A1H0GCG0"/>
<sequence length="144" mass="16398">MLIPILNNYNQEIPNFNSVLHIQDSFTKKHIPVGGIKIDKTYVQAVRFQTGPLFFIDIGSKEKIFINQASKVLISTLLNSSSSTTIFIVLEDYKKQKAVLKKEIVPILFEDVFYGELIEVDTYGAYKLCIIAEENVKRIKISLV</sequence>
<accession>A0A1H0GCG0</accession>
<dbReference type="STRING" id="206665.SAMN04488516_11743"/>